<reference evidence="2" key="1">
    <citation type="journal article" date="2019" name="Int. J. Syst. Evol. Microbiol.">
        <title>The Global Catalogue of Microorganisms (GCM) 10K type strain sequencing project: providing services to taxonomists for standard genome sequencing and annotation.</title>
        <authorList>
            <consortium name="The Broad Institute Genomics Platform"/>
            <consortium name="The Broad Institute Genome Sequencing Center for Infectious Disease"/>
            <person name="Wu L."/>
            <person name="Ma J."/>
        </authorList>
    </citation>
    <scope>NUCLEOTIDE SEQUENCE [LARGE SCALE GENOMIC DNA]</scope>
    <source>
        <strain evidence="2">CECT 7806</strain>
    </source>
</reference>
<comment type="caution">
    <text evidence="1">The sequence shown here is derived from an EMBL/GenBank/DDBJ whole genome shotgun (WGS) entry which is preliminary data.</text>
</comment>
<dbReference type="EMBL" id="JAUFPT010000028">
    <property type="protein sequence ID" value="MDN3571021.1"/>
    <property type="molecule type" value="Genomic_DNA"/>
</dbReference>
<gene>
    <name evidence="1" type="ORF">QWZ18_10315</name>
</gene>
<keyword evidence="2" id="KW-1185">Reference proteome</keyword>
<proteinExistence type="predicted"/>
<dbReference type="RefSeq" id="WP_238294167.1">
    <property type="nucleotide sequence ID" value="NZ_BPQS01000103.1"/>
</dbReference>
<protein>
    <submittedName>
        <fullName evidence="1">Uncharacterized protein</fullName>
    </submittedName>
</protein>
<accession>A0ABT8ANH3</accession>
<evidence type="ECO:0000313" key="2">
    <source>
        <dbReference type="Proteomes" id="UP001244297"/>
    </source>
</evidence>
<evidence type="ECO:0000313" key="1">
    <source>
        <dbReference type="EMBL" id="MDN3571021.1"/>
    </source>
</evidence>
<dbReference type="Proteomes" id="UP001244297">
    <property type="component" value="Unassembled WGS sequence"/>
</dbReference>
<name>A0ABT8ANH3_9HYPH</name>
<sequence length="63" mass="7075">MTFTVISEHADKALSQNYPRPKDAYAKAREYEAEGVSVKIRLPTGDEVPAEEFGELYLLKDAD</sequence>
<organism evidence="1 2">
    <name type="scientific">Methylobacterium longum</name>
    <dbReference type="NCBI Taxonomy" id="767694"/>
    <lineage>
        <taxon>Bacteria</taxon>
        <taxon>Pseudomonadati</taxon>
        <taxon>Pseudomonadota</taxon>
        <taxon>Alphaproteobacteria</taxon>
        <taxon>Hyphomicrobiales</taxon>
        <taxon>Methylobacteriaceae</taxon>
        <taxon>Methylobacterium</taxon>
    </lineage>
</organism>